<reference evidence="3" key="1">
    <citation type="submission" date="2021-10" db="EMBL/GenBank/DDBJ databases">
        <title>Anaerobic single-cell dispensing facilitates the cultivation of human gut bacteria.</title>
        <authorList>
            <person name="Afrizal A."/>
        </authorList>
    </citation>
    <scope>NUCLEOTIDE SEQUENCE</scope>
    <source>
        <strain evidence="3">CLA-AA-H274</strain>
    </source>
</reference>
<proteinExistence type="predicted"/>
<feature type="transmembrane region" description="Helical" evidence="2">
    <location>
        <begin position="71"/>
        <end position="91"/>
    </location>
</feature>
<dbReference type="Proteomes" id="UP001198962">
    <property type="component" value="Unassembled WGS sequence"/>
</dbReference>
<keyword evidence="2" id="KW-1133">Transmembrane helix</keyword>
<accession>A0AAE3AQB3</accession>
<evidence type="ECO:0000256" key="1">
    <source>
        <dbReference type="SAM" id="MobiDB-lite"/>
    </source>
</evidence>
<keyword evidence="2" id="KW-0472">Membrane</keyword>
<dbReference type="RefSeq" id="WP_308450859.1">
    <property type="nucleotide sequence ID" value="NZ_JAJEPU010000009.1"/>
</dbReference>
<evidence type="ECO:0000313" key="3">
    <source>
        <dbReference type="EMBL" id="MCC2164139.1"/>
    </source>
</evidence>
<organism evidence="3 4">
    <name type="scientific">Brotaphodocola catenula</name>
    <dbReference type="NCBI Taxonomy" id="2885361"/>
    <lineage>
        <taxon>Bacteria</taxon>
        <taxon>Bacillati</taxon>
        <taxon>Bacillota</taxon>
        <taxon>Clostridia</taxon>
        <taxon>Lachnospirales</taxon>
        <taxon>Lachnospiraceae</taxon>
        <taxon>Brotaphodocola</taxon>
    </lineage>
</organism>
<dbReference type="EMBL" id="JAJEPU010000009">
    <property type="protein sequence ID" value="MCC2164139.1"/>
    <property type="molecule type" value="Genomic_DNA"/>
</dbReference>
<name>A0AAE3AQB3_9FIRM</name>
<gene>
    <name evidence="3" type="ORF">LKD32_04425</name>
</gene>
<evidence type="ECO:0000313" key="4">
    <source>
        <dbReference type="Proteomes" id="UP001198962"/>
    </source>
</evidence>
<feature type="region of interest" description="Disordered" evidence="1">
    <location>
        <begin position="1"/>
        <end position="36"/>
    </location>
</feature>
<sequence>MSEDENRSTDEKTDENTEKIVEETVEETKEKAIKQKEVQEKRIKEKRIREKKTGTTKNPNTPKNIPVLLKLLLPMILLVSAEVAIFAGMIFGGDLISYMEQNEKAILKERVINRKSYLERKMLLRWSDVSDTVSSINGITSDLLLMGKISWDTLDDGSAEALPLLRRSAPLLIDLMRNNEVTGAFLILNTDDLRESENQGIYKDKPGIYIRDYDPDARPSDRNEDLILKYAPAEIVKP</sequence>
<keyword evidence="4" id="KW-1185">Reference proteome</keyword>
<evidence type="ECO:0000256" key="2">
    <source>
        <dbReference type="SAM" id="Phobius"/>
    </source>
</evidence>
<comment type="caution">
    <text evidence="3">The sequence shown here is derived from an EMBL/GenBank/DDBJ whole genome shotgun (WGS) entry which is preliminary data.</text>
</comment>
<keyword evidence="2" id="KW-0812">Transmembrane</keyword>
<protein>
    <submittedName>
        <fullName evidence="3">Uncharacterized protein</fullName>
    </submittedName>
</protein>
<dbReference type="AlphaFoldDB" id="A0AAE3AQB3"/>